<keyword evidence="4" id="KW-1185">Reference proteome</keyword>
<dbReference type="GO" id="GO:0005811">
    <property type="term" value="C:lipid droplet"/>
    <property type="evidence" value="ECO:0007669"/>
    <property type="project" value="TreeGrafter"/>
</dbReference>
<dbReference type="VEuPathDB" id="FungiDB:HMPREF1541_03126"/>
<dbReference type="InParanoid" id="W2RXE2"/>
<evidence type="ECO:0000313" key="4">
    <source>
        <dbReference type="Proteomes" id="UP000030752"/>
    </source>
</evidence>
<dbReference type="PANTHER" id="PTHR12286:SF5">
    <property type="entry name" value="SACCHAROPINE DEHYDROGENASE-LIKE OXIDOREDUCTASE"/>
    <property type="match status" value="1"/>
</dbReference>
<dbReference type="GO" id="GO:0005739">
    <property type="term" value="C:mitochondrion"/>
    <property type="evidence" value="ECO:0007669"/>
    <property type="project" value="TreeGrafter"/>
</dbReference>
<reference evidence="3 4" key="1">
    <citation type="submission" date="2013-03" db="EMBL/GenBank/DDBJ databases">
        <title>The Genome Sequence of Phialophora europaea CBS 101466.</title>
        <authorList>
            <consortium name="The Broad Institute Genomics Platform"/>
            <person name="Cuomo C."/>
            <person name="de Hoog S."/>
            <person name="Gorbushina A."/>
            <person name="Walker B."/>
            <person name="Young S.K."/>
            <person name="Zeng Q."/>
            <person name="Gargeya S."/>
            <person name="Fitzgerald M."/>
            <person name="Haas B."/>
            <person name="Abouelleil A."/>
            <person name="Allen A.W."/>
            <person name="Alvarado L."/>
            <person name="Arachchi H.M."/>
            <person name="Berlin A.M."/>
            <person name="Chapman S.B."/>
            <person name="Gainer-Dewar J."/>
            <person name="Goldberg J."/>
            <person name="Griggs A."/>
            <person name="Gujja S."/>
            <person name="Hansen M."/>
            <person name="Howarth C."/>
            <person name="Imamovic A."/>
            <person name="Ireland A."/>
            <person name="Larimer J."/>
            <person name="McCowan C."/>
            <person name="Murphy C."/>
            <person name="Pearson M."/>
            <person name="Poon T.W."/>
            <person name="Priest M."/>
            <person name="Roberts A."/>
            <person name="Saif S."/>
            <person name="Shea T."/>
            <person name="Sisk P."/>
            <person name="Sykes S."/>
            <person name="Wortman J."/>
            <person name="Nusbaum C."/>
            <person name="Birren B."/>
        </authorList>
    </citation>
    <scope>NUCLEOTIDE SEQUENCE [LARGE SCALE GENOMIC DNA]</scope>
    <source>
        <strain evidence="3 4">CBS 101466</strain>
    </source>
</reference>
<dbReference type="RefSeq" id="XP_008715700.1">
    <property type="nucleotide sequence ID" value="XM_008717478.1"/>
</dbReference>
<dbReference type="HOGENOM" id="CLU_031002_0_1_1"/>
<evidence type="ECO:0000256" key="1">
    <source>
        <dbReference type="ARBA" id="ARBA00038048"/>
    </source>
</evidence>
<organism evidence="3 4">
    <name type="scientific">Cyphellophora europaea (strain CBS 101466)</name>
    <name type="common">Phialophora europaea</name>
    <dbReference type="NCBI Taxonomy" id="1220924"/>
    <lineage>
        <taxon>Eukaryota</taxon>
        <taxon>Fungi</taxon>
        <taxon>Dikarya</taxon>
        <taxon>Ascomycota</taxon>
        <taxon>Pezizomycotina</taxon>
        <taxon>Eurotiomycetes</taxon>
        <taxon>Chaetothyriomycetidae</taxon>
        <taxon>Chaetothyriales</taxon>
        <taxon>Cyphellophoraceae</taxon>
        <taxon>Cyphellophora</taxon>
    </lineage>
</organism>
<dbReference type="EMBL" id="KB822719">
    <property type="protein sequence ID" value="ETN41191.1"/>
    <property type="molecule type" value="Genomic_DNA"/>
</dbReference>
<dbReference type="GeneID" id="19970465"/>
<evidence type="ECO:0000259" key="2">
    <source>
        <dbReference type="Pfam" id="PF03435"/>
    </source>
</evidence>
<evidence type="ECO:0000313" key="3">
    <source>
        <dbReference type="EMBL" id="ETN41191.1"/>
    </source>
</evidence>
<dbReference type="InterPro" id="IPR036291">
    <property type="entry name" value="NAD(P)-bd_dom_sf"/>
</dbReference>
<accession>W2RXE2</accession>
<dbReference type="OrthoDB" id="10268090at2759"/>
<name>W2RXE2_CYPE1</name>
<dbReference type="GO" id="GO:0005886">
    <property type="term" value="C:plasma membrane"/>
    <property type="evidence" value="ECO:0007669"/>
    <property type="project" value="TreeGrafter"/>
</dbReference>
<dbReference type="Gene3D" id="3.40.50.720">
    <property type="entry name" value="NAD(P)-binding Rossmann-like Domain"/>
    <property type="match status" value="1"/>
</dbReference>
<feature type="domain" description="Saccharopine dehydrogenase NADP binding" evidence="2">
    <location>
        <begin position="4"/>
        <end position="131"/>
    </location>
</feature>
<protein>
    <recommendedName>
        <fullName evidence="2">Saccharopine dehydrogenase NADP binding domain-containing protein</fullName>
    </recommendedName>
</protein>
<dbReference type="GO" id="GO:0009247">
    <property type="term" value="P:glycolipid biosynthetic process"/>
    <property type="evidence" value="ECO:0007669"/>
    <property type="project" value="TreeGrafter"/>
</dbReference>
<dbReference type="InterPro" id="IPR051276">
    <property type="entry name" value="Saccharopine_DH-like_oxidrdct"/>
</dbReference>
<dbReference type="SUPFAM" id="SSF51735">
    <property type="entry name" value="NAD(P)-binding Rossmann-fold domains"/>
    <property type="match status" value="1"/>
</dbReference>
<gene>
    <name evidence="3" type="ORF">HMPREF1541_03126</name>
</gene>
<dbReference type="Pfam" id="PF03435">
    <property type="entry name" value="Sacchrp_dh_NADP"/>
    <property type="match status" value="1"/>
</dbReference>
<proteinExistence type="inferred from homology"/>
<sequence>MYDIVLLGATGYTGAQVAKYLATHLSETHSWAIAGRTSSKLRRLVSSLQPWHPTPAIEVVDLDADSLLALARTTRVLINAIGPYSRYGELVIAACTAAGVGYVDFSTETPWIADMIAKYGKVADDTGAVIIPAIGNISSPSDLLAYALASYLSKEHGVPTEKIVSSQELVINGMSSGSLSSLLAVASKYGVENYLRPNPHLLTAESSPTEASVQPVVVHHPTLGHLTRSVSAPGNIAAVHRSALRAPELFSPTFTFQEWMPAKSRFQAILVSCLTVFAFRLISFRPVLYLLQRFLPQQPSSGPPKEAGEGESIDVKGIATSAQDPDGARYQAVGRYSYRGSMYFHSAMLAAEAAMALVDEMRSDGDADGKLKPTTRARGFLTPSYLGRPFINRVCAAGVQFEIEEGTRDSI</sequence>
<dbReference type="AlphaFoldDB" id="W2RXE2"/>
<dbReference type="InterPro" id="IPR005097">
    <property type="entry name" value="Sacchrp_dh_NADP-bd"/>
</dbReference>
<dbReference type="Proteomes" id="UP000030752">
    <property type="component" value="Unassembled WGS sequence"/>
</dbReference>
<dbReference type="PANTHER" id="PTHR12286">
    <property type="entry name" value="SACCHAROPINE DEHYDROGENASE-LIKE OXIDOREDUCTASE"/>
    <property type="match status" value="1"/>
</dbReference>
<dbReference type="eggNOG" id="KOG2733">
    <property type="taxonomic scope" value="Eukaryota"/>
</dbReference>
<comment type="similarity">
    <text evidence="1">Belongs to the saccharopine dehydrogenase family.</text>
</comment>